<sequence>MLAVASLSLDAAAPLRAEPAFAPGAALPPLALSSLDHGPQSLAALQGRPVVLHFFATWCEPCREEMAGLDRLAGRLAERPDARRPVILAVDVGEPAIRIRRFLARAFGDETLPFPVLVDDDRAAMKAWKVAVLPTSYLLGADHTLRNEAAGPVDWDDARTHAALDALFADAPPGAAAPLPALSDNSGSNQQ</sequence>
<comment type="caution">
    <text evidence="3">The sequence shown here is derived from an EMBL/GenBank/DDBJ whole genome shotgun (WGS) entry which is preliminary data.</text>
</comment>
<organism evidence="3 4">
    <name type="scientific">Ancylobacter oerskovii</name>
    <dbReference type="NCBI Taxonomy" id="459519"/>
    <lineage>
        <taxon>Bacteria</taxon>
        <taxon>Pseudomonadati</taxon>
        <taxon>Pseudomonadota</taxon>
        <taxon>Alphaproteobacteria</taxon>
        <taxon>Hyphomicrobiales</taxon>
        <taxon>Xanthobacteraceae</taxon>
        <taxon>Ancylobacter</taxon>
    </lineage>
</organism>
<dbReference type="Pfam" id="PF00578">
    <property type="entry name" value="AhpC-TSA"/>
    <property type="match status" value="1"/>
</dbReference>
<dbReference type="InterPro" id="IPR050553">
    <property type="entry name" value="Thioredoxin_ResA/DsbE_sf"/>
</dbReference>
<dbReference type="PROSITE" id="PS00194">
    <property type="entry name" value="THIOREDOXIN_1"/>
    <property type="match status" value="1"/>
</dbReference>
<evidence type="ECO:0000256" key="1">
    <source>
        <dbReference type="ARBA" id="ARBA00023284"/>
    </source>
</evidence>
<feature type="domain" description="Thioredoxin" evidence="2">
    <location>
        <begin position="21"/>
        <end position="169"/>
    </location>
</feature>
<dbReference type="RefSeq" id="WP_378295588.1">
    <property type="nucleotide sequence ID" value="NZ_JBHUHD010000001.1"/>
</dbReference>
<dbReference type="PANTHER" id="PTHR42852">
    <property type="entry name" value="THIOL:DISULFIDE INTERCHANGE PROTEIN DSBE"/>
    <property type="match status" value="1"/>
</dbReference>
<dbReference type="SUPFAM" id="SSF52833">
    <property type="entry name" value="Thioredoxin-like"/>
    <property type="match status" value="1"/>
</dbReference>
<keyword evidence="4" id="KW-1185">Reference proteome</keyword>
<evidence type="ECO:0000313" key="4">
    <source>
        <dbReference type="Proteomes" id="UP001597299"/>
    </source>
</evidence>
<evidence type="ECO:0000259" key="2">
    <source>
        <dbReference type="PROSITE" id="PS51352"/>
    </source>
</evidence>
<dbReference type="InterPro" id="IPR013766">
    <property type="entry name" value="Thioredoxin_domain"/>
</dbReference>
<dbReference type="PANTHER" id="PTHR42852:SF17">
    <property type="entry name" value="THIOREDOXIN-LIKE PROTEIN HI_1115"/>
    <property type="match status" value="1"/>
</dbReference>
<proteinExistence type="predicted"/>
<dbReference type="Proteomes" id="UP001597299">
    <property type="component" value="Unassembled WGS sequence"/>
</dbReference>
<dbReference type="InterPro" id="IPR017937">
    <property type="entry name" value="Thioredoxin_CS"/>
</dbReference>
<dbReference type="InterPro" id="IPR000866">
    <property type="entry name" value="AhpC/TSA"/>
</dbReference>
<evidence type="ECO:0000313" key="3">
    <source>
        <dbReference type="EMBL" id="MFD2139301.1"/>
    </source>
</evidence>
<accession>A0ABW4YSQ0</accession>
<dbReference type="PROSITE" id="PS51352">
    <property type="entry name" value="THIOREDOXIN_2"/>
    <property type="match status" value="1"/>
</dbReference>
<keyword evidence="1" id="KW-0676">Redox-active center</keyword>
<protein>
    <submittedName>
        <fullName evidence="3">TlpA family protein disulfide reductase</fullName>
    </submittedName>
</protein>
<dbReference type="EMBL" id="JBHUHD010000001">
    <property type="protein sequence ID" value="MFD2139301.1"/>
    <property type="molecule type" value="Genomic_DNA"/>
</dbReference>
<reference evidence="4" key="1">
    <citation type="journal article" date="2019" name="Int. J. Syst. Evol. Microbiol.">
        <title>The Global Catalogue of Microorganisms (GCM) 10K type strain sequencing project: providing services to taxonomists for standard genome sequencing and annotation.</title>
        <authorList>
            <consortium name="The Broad Institute Genomics Platform"/>
            <consortium name="The Broad Institute Genome Sequencing Center for Infectious Disease"/>
            <person name="Wu L."/>
            <person name="Ma J."/>
        </authorList>
    </citation>
    <scope>NUCLEOTIDE SEQUENCE [LARGE SCALE GENOMIC DNA]</scope>
    <source>
        <strain evidence="4">CCM 7435</strain>
    </source>
</reference>
<dbReference type="CDD" id="cd02966">
    <property type="entry name" value="TlpA_like_family"/>
    <property type="match status" value="1"/>
</dbReference>
<dbReference type="Gene3D" id="3.40.30.10">
    <property type="entry name" value="Glutaredoxin"/>
    <property type="match status" value="1"/>
</dbReference>
<name>A0ABW4YSQ0_9HYPH</name>
<dbReference type="InterPro" id="IPR036249">
    <property type="entry name" value="Thioredoxin-like_sf"/>
</dbReference>
<gene>
    <name evidence="3" type="ORF">ACFSNC_02700</name>
</gene>